<evidence type="ECO:0000313" key="3">
    <source>
        <dbReference type="Proteomes" id="UP000320533"/>
    </source>
</evidence>
<reference evidence="2 3" key="1">
    <citation type="submission" date="2019-06" db="EMBL/GenBank/DDBJ databases">
        <title>Complete genome sequence of Bacteroides uniformis NBRC 113350.</title>
        <authorList>
            <person name="Miura T."/>
            <person name="Furukawa M."/>
            <person name="Shimamura M."/>
            <person name="Ohyama Y."/>
            <person name="Yamazoe A."/>
            <person name="Kawasaki H."/>
        </authorList>
    </citation>
    <scope>NUCLEOTIDE SEQUENCE [LARGE SCALE GENOMIC DNA]</scope>
    <source>
        <strain evidence="2 3">NBRC 113350</strain>
    </source>
</reference>
<dbReference type="EMBL" id="AP019724">
    <property type="protein sequence ID" value="BBK87857.1"/>
    <property type="molecule type" value="Genomic_DNA"/>
</dbReference>
<name>A0A4Y1VIB5_BACUN</name>
<protein>
    <recommendedName>
        <fullName evidence="1">DUF7336 domain-containing protein</fullName>
    </recommendedName>
</protein>
<accession>A0A4Y1VIB5</accession>
<evidence type="ECO:0000313" key="2">
    <source>
        <dbReference type="EMBL" id="BBK87857.1"/>
    </source>
</evidence>
<proteinExistence type="predicted"/>
<feature type="domain" description="DUF7336" evidence="1">
    <location>
        <begin position="3"/>
        <end position="51"/>
    </location>
</feature>
<evidence type="ECO:0000259" key="1">
    <source>
        <dbReference type="Pfam" id="PF24024"/>
    </source>
</evidence>
<sequence length="56" mass="6542">METVFVVIRMLSNDGTENHGIFSSYKLAEEFINEAKEYETDELQIVEVELNQEVLF</sequence>
<dbReference type="AlphaFoldDB" id="A0A4Y1VIB5"/>
<dbReference type="KEGG" id="bun:Bun01g_22270"/>
<dbReference type="Pfam" id="PF24024">
    <property type="entry name" value="DUF7336"/>
    <property type="match status" value="1"/>
</dbReference>
<organism evidence="2 3">
    <name type="scientific">Bacteroides uniformis</name>
    <dbReference type="NCBI Taxonomy" id="820"/>
    <lineage>
        <taxon>Bacteria</taxon>
        <taxon>Pseudomonadati</taxon>
        <taxon>Bacteroidota</taxon>
        <taxon>Bacteroidia</taxon>
        <taxon>Bacteroidales</taxon>
        <taxon>Bacteroidaceae</taxon>
        <taxon>Bacteroides</taxon>
    </lineage>
</organism>
<dbReference type="InterPro" id="IPR055760">
    <property type="entry name" value="DUF7336"/>
</dbReference>
<dbReference type="RefSeq" id="WP_167498137.1">
    <property type="nucleotide sequence ID" value="NZ_AP019724.1"/>
</dbReference>
<dbReference type="Proteomes" id="UP000320533">
    <property type="component" value="Chromosome"/>
</dbReference>
<gene>
    <name evidence="2" type="ORF">Bun01g_22270</name>
</gene>